<organism evidence="3 4">
    <name type="scientific">Rhizobium laguerreae</name>
    <dbReference type="NCBI Taxonomy" id="1076926"/>
    <lineage>
        <taxon>Bacteria</taxon>
        <taxon>Pseudomonadati</taxon>
        <taxon>Pseudomonadota</taxon>
        <taxon>Alphaproteobacteria</taxon>
        <taxon>Hyphomicrobiales</taxon>
        <taxon>Rhizobiaceae</taxon>
        <taxon>Rhizobium/Agrobacterium group</taxon>
        <taxon>Rhizobium</taxon>
    </lineage>
</organism>
<dbReference type="InterPro" id="IPR011049">
    <property type="entry name" value="Serralysin-like_metalloprot_C"/>
</dbReference>
<feature type="domain" description="Haemolysin-type calcium binding-related" evidence="2">
    <location>
        <begin position="780"/>
        <end position="814"/>
    </location>
</feature>
<reference evidence="3 4" key="1">
    <citation type="submission" date="2020-04" db="EMBL/GenBank/DDBJ databases">
        <title>Rhizobium bacterial biofertilizers improve the content of phenolic compounds of Lactuca sativa L. under non-saline and saline-stress conditions.</title>
        <authorList>
            <person name="Ayuso-Calles M."/>
            <person name="Garcia-Estevez I."/>
            <person name="Jimenez-Gomez A."/>
            <person name="Flores-Felix J.D."/>
            <person name="Escribano-Bailon M."/>
            <person name="Rivas R."/>
        </authorList>
    </citation>
    <scope>NUCLEOTIDE SEQUENCE [LARGE SCALE GENOMIC DNA]</scope>
    <source>
        <strain evidence="3 4">GPTR02</strain>
    </source>
</reference>
<name>A0A7Y2RAK9_9HYPH</name>
<comment type="caution">
    <text evidence="3">The sequence shown here is derived from an EMBL/GenBank/DDBJ whole genome shotgun (WGS) entry which is preliminary data.</text>
</comment>
<accession>A0A7Y2RAK9</accession>
<dbReference type="Gene3D" id="2.150.10.10">
    <property type="entry name" value="Serralysin-like metalloprotease, C-terminal"/>
    <property type="match status" value="4"/>
</dbReference>
<dbReference type="Pfam" id="PF06594">
    <property type="entry name" value="HCBP_related"/>
    <property type="match status" value="4"/>
</dbReference>
<gene>
    <name evidence="3" type="ORF">HLI17_28320</name>
</gene>
<feature type="domain" description="Haemolysin-type calcium binding-related" evidence="2">
    <location>
        <begin position="892"/>
        <end position="925"/>
    </location>
</feature>
<evidence type="ECO:0000313" key="4">
    <source>
        <dbReference type="Proteomes" id="UP000530654"/>
    </source>
</evidence>
<dbReference type="InterPro" id="IPR018511">
    <property type="entry name" value="Hemolysin-typ_Ca-bd_CS"/>
</dbReference>
<dbReference type="InterPro" id="IPR010566">
    <property type="entry name" value="Haemolys_ca-bd"/>
</dbReference>
<dbReference type="GO" id="GO:0005509">
    <property type="term" value="F:calcium ion binding"/>
    <property type="evidence" value="ECO:0007669"/>
    <property type="project" value="InterPro"/>
</dbReference>
<dbReference type="Proteomes" id="UP000530654">
    <property type="component" value="Unassembled WGS sequence"/>
</dbReference>
<dbReference type="PANTHER" id="PTHR39431:SF1">
    <property type="entry name" value="FRPA_C-RELATED PROTEIN"/>
    <property type="match status" value="1"/>
</dbReference>
<feature type="domain" description="Haemolysin-type calcium binding-related" evidence="2">
    <location>
        <begin position="1025"/>
        <end position="1058"/>
    </location>
</feature>
<evidence type="ECO:0000259" key="2">
    <source>
        <dbReference type="Pfam" id="PF06594"/>
    </source>
</evidence>
<dbReference type="Pfam" id="PF00353">
    <property type="entry name" value="HemolysinCabind"/>
    <property type="match status" value="4"/>
</dbReference>
<protein>
    <submittedName>
        <fullName evidence="3">Calcium-binding protein</fullName>
    </submittedName>
</protein>
<dbReference type="PRINTS" id="PR00313">
    <property type="entry name" value="CABNDNGRPT"/>
</dbReference>
<feature type="domain" description="Haemolysin-type calcium binding-related" evidence="2">
    <location>
        <begin position="648"/>
        <end position="681"/>
    </location>
</feature>
<dbReference type="PROSITE" id="PS00330">
    <property type="entry name" value="HEMOLYSIN_CALCIUM"/>
    <property type="match status" value="2"/>
</dbReference>
<evidence type="ECO:0000256" key="1">
    <source>
        <dbReference type="SAM" id="MobiDB-lite"/>
    </source>
</evidence>
<dbReference type="InterPro" id="IPR001343">
    <property type="entry name" value="Hemolysn_Ca-bd"/>
</dbReference>
<dbReference type="RefSeq" id="WP_170282462.1">
    <property type="nucleotide sequence ID" value="NZ_JABEQY010000034.1"/>
</dbReference>
<feature type="region of interest" description="Disordered" evidence="1">
    <location>
        <begin position="103"/>
        <end position="132"/>
    </location>
</feature>
<dbReference type="PANTHER" id="PTHR39431">
    <property type="entry name" value="FRPA/C-RELATED PROTEIN"/>
    <property type="match status" value="1"/>
</dbReference>
<dbReference type="SUPFAM" id="SSF51120">
    <property type="entry name" value="beta-Roll"/>
    <property type="match status" value="5"/>
</dbReference>
<proteinExistence type="predicted"/>
<evidence type="ECO:0000313" key="3">
    <source>
        <dbReference type="EMBL" id="NNH67135.1"/>
    </source>
</evidence>
<dbReference type="EMBL" id="JABEQY010000034">
    <property type="protein sequence ID" value="NNH67135.1"/>
    <property type="molecule type" value="Genomic_DNA"/>
</dbReference>
<sequence length="1292" mass="135558">MDLSDLINEEIYSDSNNDSPWGRINITRENLSPDSDIYDGYPAAEVIEGADLSHIWDLMTQAVELVEAVGYEYRPLSPNSNTLVRSLLEAAGLNLPNPESYPIPGAENTLQDPLNPPANACLAPPWPSASSPMTAPPISPLVLDLDGDGVELTGIEGSKVYFDLDADGFAERTGWITGGDGMLAYDGNGNGRIDDISELFGNATTDGFTLLRPFDSNNDGIISASDDRFEELRVWVDSDANGTTDDDELRSLTDLQITSIQVNAQSVNQTIEGNSVSHVASYQHEDGSTDEIVDVWYANDQMASHKIIPDGFVFDPEALKLPELKGWGDVADLQYAMTLNNGLRIAVKDLVFNSTQLDPASFRAAFEAVLAEWTGTAGIEPASRGGYMDAQHLAILEAFYGFQYRQLAGTNAGTFDPGPNAAVELETLYQDAVSCMFTHFASQLAVSNRNFGATIDDLLEMPWLPLGALHYNKETDRVTGALETVAALASMLAPADYAGKIRMIASLIPYLEGVRLDLYGGDQASYSAAFDAAFAAFGDQRLVSISCDIASGTRQIVQGGVGDDVLSAQAGFEAVFIGGGGNDAITGGSGNDTYVYSRGNGNDTIIEAANAGSSDQLLLTDINPAAVSLVRNGIDVTIVIAESAPGAGDGGSVLLKDTLDDYASRGVDQVTFADGTVWSRSDIRIRLLDQAATTGNDTIVGFNTADTLIGRQGNDALNGGEGNDTFHYSRGDGHDTIIEAANAGSADQLLLTDINPAAVSLVRNGIDVTIVIAESAPGAGDGGSVLLKDTLDDYVYRGVEKVIFADGTSWTRAQLRDMLLTSTAANETFNGFSGNDTFHYSRGGGNDTIIEAANAGSADQLLLTDINPAAVSLVRNGIDVTIVIAESAPGAGDGGSVLLKDTLDDYASRGVDQVTFADGTVWSRAKIRDLLASNAGTAGNDTISGTNAADILAGRQGNDALNGGNGNDTYIYARGDGNDTITDAANGGTADTLSFTDINPAAVSLVRNGIDVTIVIAESAPGADDGGSVLLKDTLDDYVYRGVEKVIFADGTSWTRAQLRDMLLTSTAANETFNGFSGNDTFHYSRGGGNDTIIEAANAGSADQLLLTDINSSDVTLVRNGNDVTIVTAESAVGAGDGGSVLLKNNLDDYFNRGVDKVVFANGTAWTRADLRSHISYVGGTSGNDTITGTTGADTIHAGPGDDTLVSLAGNDTFVFRSNFGHDILTDFASGAGSVDVIDLGSDIFADFASVMAAATQIGADTLITHDPNNSILLKNVGLANLHQDDFRFTAA</sequence>